<evidence type="ECO:0000313" key="12">
    <source>
        <dbReference type="EMBL" id="MBB4925055.1"/>
    </source>
</evidence>
<comment type="caution">
    <text evidence="12">The sequence shown here is derived from an EMBL/GenBank/DDBJ whole genome shotgun (WGS) entry which is preliminary data.</text>
</comment>
<dbReference type="GO" id="GO:0016020">
    <property type="term" value="C:membrane"/>
    <property type="evidence" value="ECO:0007669"/>
    <property type="project" value="InterPro"/>
</dbReference>
<evidence type="ECO:0000256" key="3">
    <source>
        <dbReference type="ARBA" id="ARBA00022553"/>
    </source>
</evidence>
<keyword evidence="4" id="KW-0808">Transferase</keyword>
<dbReference type="AlphaFoldDB" id="A0A7W7R4F6"/>
<dbReference type="Gene3D" id="1.20.5.1930">
    <property type="match status" value="1"/>
</dbReference>
<evidence type="ECO:0000256" key="7">
    <source>
        <dbReference type="ARBA" id="ARBA00022840"/>
    </source>
</evidence>
<dbReference type="SMART" id="SM00387">
    <property type="entry name" value="HATPase_c"/>
    <property type="match status" value="1"/>
</dbReference>
<dbReference type="InterPro" id="IPR011712">
    <property type="entry name" value="Sig_transdc_His_kin_sub3_dim/P"/>
</dbReference>
<evidence type="ECO:0000256" key="8">
    <source>
        <dbReference type="ARBA" id="ARBA00023012"/>
    </source>
</evidence>
<evidence type="ECO:0000256" key="1">
    <source>
        <dbReference type="ARBA" id="ARBA00000085"/>
    </source>
</evidence>
<dbReference type="CDD" id="cd16917">
    <property type="entry name" value="HATPase_UhpB-NarQ-NarX-like"/>
    <property type="match status" value="1"/>
</dbReference>
<dbReference type="Pfam" id="PF02518">
    <property type="entry name" value="HATPase_c"/>
    <property type="match status" value="1"/>
</dbReference>
<dbReference type="InterPro" id="IPR050482">
    <property type="entry name" value="Sensor_HK_TwoCompSys"/>
</dbReference>
<evidence type="ECO:0000256" key="2">
    <source>
        <dbReference type="ARBA" id="ARBA00012438"/>
    </source>
</evidence>
<keyword evidence="10" id="KW-1133">Transmembrane helix</keyword>
<dbReference type="PANTHER" id="PTHR24421">
    <property type="entry name" value="NITRATE/NITRITE SENSOR PROTEIN NARX-RELATED"/>
    <property type="match status" value="1"/>
</dbReference>
<dbReference type="EC" id="2.7.13.3" evidence="2"/>
<keyword evidence="13" id="KW-1185">Reference proteome</keyword>
<accession>A0A7W7R4F6</accession>
<comment type="catalytic activity">
    <reaction evidence="1">
        <text>ATP + protein L-histidine = ADP + protein N-phospho-L-histidine.</text>
        <dbReference type="EC" id="2.7.13.3"/>
    </reaction>
</comment>
<dbReference type="SUPFAM" id="SSF55874">
    <property type="entry name" value="ATPase domain of HSP90 chaperone/DNA topoisomerase II/histidine kinase"/>
    <property type="match status" value="1"/>
</dbReference>
<dbReference type="GO" id="GO:0005524">
    <property type="term" value="F:ATP binding"/>
    <property type="evidence" value="ECO:0007669"/>
    <property type="project" value="UniProtKB-KW"/>
</dbReference>
<dbReference type="PANTHER" id="PTHR24421:SF10">
    <property type="entry name" value="NITRATE_NITRITE SENSOR PROTEIN NARQ"/>
    <property type="match status" value="1"/>
</dbReference>
<feature type="transmembrane region" description="Helical" evidence="10">
    <location>
        <begin position="84"/>
        <end position="100"/>
    </location>
</feature>
<dbReference type="RefSeq" id="WP_184936945.1">
    <property type="nucleotide sequence ID" value="NZ_JACHJV010000001.1"/>
</dbReference>
<dbReference type="Pfam" id="PF23539">
    <property type="entry name" value="DUF7134"/>
    <property type="match status" value="1"/>
</dbReference>
<keyword evidence="8" id="KW-0902">Two-component regulatory system</keyword>
<dbReference type="EMBL" id="JACHJV010000001">
    <property type="protein sequence ID" value="MBB4925055.1"/>
    <property type="molecule type" value="Genomic_DNA"/>
</dbReference>
<gene>
    <name evidence="12" type="ORF">FHR34_004048</name>
</gene>
<evidence type="ECO:0000256" key="6">
    <source>
        <dbReference type="ARBA" id="ARBA00022777"/>
    </source>
</evidence>
<feature type="domain" description="Histidine kinase" evidence="11">
    <location>
        <begin position="201"/>
        <end position="397"/>
    </location>
</feature>
<dbReference type="GO" id="GO:0000155">
    <property type="term" value="F:phosphorelay sensor kinase activity"/>
    <property type="evidence" value="ECO:0007669"/>
    <property type="project" value="InterPro"/>
</dbReference>
<name>A0A7W7R4F6_KITKI</name>
<keyword evidence="10" id="KW-0472">Membrane</keyword>
<dbReference type="InterPro" id="IPR003594">
    <property type="entry name" value="HATPase_dom"/>
</dbReference>
<keyword evidence="7" id="KW-0067">ATP-binding</keyword>
<evidence type="ECO:0000256" key="5">
    <source>
        <dbReference type="ARBA" id="ARBA00022741"/>
    </source>
</evidence>
<feature type="transmembrane region" description="Helical" evidence="10">
    <location>
        <begin position="12"/>
        <end position="29"/>
    </location>
</feature>
<reference evidence="12 13" key="1">
    <citation type="submission" date="2020-08" db="EMBL/GenBank/DDBJ databases">
        <title>Sequencing the genomes of 1000 actinobacteria strains.</title>
        <authorList>
            <person name="Klenk H.-P."/>
        </authorList>
    </citation>
    <scope>NUCLEOTIDE SEQUENCE [LARGE SCALE GENOMIC DNA]</scope>
    <source>
        <strain evidence="12 13">DSM 41654</strain>
    </source>
</reference>
<dbReference type="InterPro" id="IPR055558">
    <property type="entry name" value="DUF7134"/>
</dbReference>
<evidence type="ECO:0000259" key="11">
    <source>
        <dbReference type="PROSITE" id="PS50109"/>
    </source>
</evidence>
<dbReference type="InterPro" id="IPR005467">
    <property type="entry name" value="His_kinase_dom"/>
</dbReference>
<keyword evidence="6 12" id="KW-0418">Kinase</keyword>
<feature type="transmembrane region" description="Helical" evidence="10">
    <location>
        <begin position="134"/>
        <end position="155"/>
    </location>
</feature>
<evidence type="ECO:0000313" key="13">
    <source>
        <dbReference type="Proteomes" id="UP000540506"/>
    </source>
</evidence>
<keyword evidence="9" id="KW-0175">Coiled coil</keyword>
<dbReference type="GO" id="GO:0046983">
    <property type="term" value="F:protein dimerization activity"/>
    <property type="evidence" value="ECO:0007669"/>
    <property type="project" value="InterPro"/>
</dbReference>
<feature type="transmembrane region" description="Helical" evidence="10">
    <location>
        <begin position="61"/>
        <end position="78"/>
    </location>
</feature>
<proteinExistence type="predicted"/>
<dbReference type="Proteomes" id="UP000540506">
    <property type="component" value="Unassembled WGS sequence"/>
</dbReference>
<keyword evidence="5" id="KW-0547">Nucleotide-binding</keyword>
<keyword evidence="3" id="KW-0597">Phosphoprotein</keyword>
<dbReference type="PROSITE" id="PS50109">
    <property type="entry name" value="HIS_KIN"/>
    <property type="match status" value="1"/>
</dbReference>
<dbReference type="InterPro" id="IPR036890">
    <property type="entry name" value="HATPase_C_sf"/>
</dbReference>
<sequence length="399" mass="43399">MHRLYAWLRGHPMVVDGAWASIVLFLALVSNMSSGWHRTGYYLITAVMFGLMVVRRRWPGPTVVAAMLLGLLQVLANIEPDASSIGYLVFVYTGAAFAVPWISRFALVSGLLAGPLTVGMLHKTSDDGSPAHGFLQQAFVAVLLSTPFILCWAWGRLTRVRGAYLVELEDRAQRLERERDAQAQVAVAAERARIARELHDVVAHNVSVMIVQADGAAYVMDNSPQQAKEALNTIASTGRQALVEMRRLLGVLRTADATEEYVPQPGVEELPDLLEQVRTAGLPVEYSTSGHIRELPRGVELTVYRIVQEALTNVRKHGGPNVSARVAVDFGDRDLNVLIEDDGRGSTDEQLARGGTDGQGHGLIGMRERIGMVSGSLDAGPRPGGGFRIRAVLPLKTAR</sequence>
<evidence type="ECO:0000256" key="10">
    <source>
        <dbReference type="SAM" id="Phobius"/>
    </source>
</evidence>
<dbReference type="Gene3D" id="3.30.565.10">
    <property type="entry name" value="Histidine kinase-like ATPase, C-terminal domain"/>
    <property type="match status" value="1"/>
</dbReference>
<dbReference type="Pfam" id="PF07730">
    <property type="entry name" value="HisKA_3"/>
    <property type="match status" value="1"/>
</dbReference>
<organism evidence="12 13">
    <name type="scientific">Kitasatospora kifunensis</name>
    <name type="common">Streptomyces kifunensis</name>
    <dbReference type="NCBI Taxonomy" id="58351"/>
    <lineage>
        <taxon>Bacteria</taxon>
        <taxon>Bacillati</taxon>
        <taxon>Actinomycetota</taxon>
        <taxon>Actinomycetes</taxon>
        <taxon>Kitasatosporales</taxon>
        <taxon>Streptomycetaceae</taxon>
        <taxon>Kitasatospora</taxon>
    </lineage>
</organism>
<evidence type="ECO:0000256" key="9">
    <source>
        <dbReference type="SAM" id="Coils"/>
    </source>
</evidence>
<keyword evidence="10" id="KW-0812">Transmembrane</keyword>
<protein>
    <recommendedName>
        <fullName evidence="2">histidine kinase</fullName>
        <ecNumber evidence="2">2.7.13.3</ecNumber>
    </recommendedName>
</protein>
<evidence type="ECO:0000256" key="4">
    <source>
        <dbReference type="ARBA" id="ARBA00022679"/>
    </source>
</evidence>
<feature type="coiled-coil region" evidence="9">
    <location>
        <begin position="165"/>
        <end position="192"/>
    </location>
</feature>